<dbReference type="SUPFAM" id="SSF56281">
    <property type="entry name" value="Metallo-hydrolase/oxidoreductase"/>
    <property type="match status" value="1"/>
</dbReference>
<dbReference type="Pfam" id="PF23023">
    <property type="entry name" value="Anti-Pycsar_Apyc1"/>
    <property type="match status" value="1"/>
</dbReference>
<dbReference type="RefSeq" id="WP_007019982.1">
    <property type="nucleotide sequence ID" value="NZ_CH724125.1"/>
</dbReference>
<dbReference type="Proteomes" id="UP000002171">
    <property type="component" value="Unassembled WGS sequence"/>
</dbReference>
<keyword evidence="2" id="KW-1185">Reference proteome</keyword>
<dbReference type="InterPro" id="IPR036866">
    <property type="entry name" value="RibonucZ/Hydroxyglut_hydro"/>
</dbReference>
<dbReference type="Gene3D" id="3.60.15.10">
    <property type="entry name" value="Ribonuclease Z/Hydroxyacylglutathione hydrolase-like"/>
    <property type="match status" value="1"/>
</dbReference>
<evidence type="ECO:0000313" key="1">
    <source>
        <dbReference type="EMBL" id="EAR59569.1"/>
    </source>
</evidence>
<dbReference type="OrthoDB" id="9803916at2"/>
<gene>
    <name evidence="1" type="ORF">MED92_11649</name>
</gene>
<accession>A0A7U8C449</accession>
<organism evidence="1 2">
    <name type="scientific">Neptuniibacter caesariensis</name>
    <dbReference type="NCBI Taxonomy" id="207954"/>
    <lineage>
        <taxon>Bacteria</taxon>
        <taxon>Pseudomonadati</taxon>
        <taxon>Pseudomonadota</taxon>
        <taxon>Gammaproteobacteria</taxon>
        <taxon>Oceanospirillales</taxon>
        <taxon>Oceanospirillaceae</taxon>
        <taxon>Neptuniibacter</taxon>
    </lineage>
</organism>
<sequence>MNLNDQDEYSILILGIAGGAGYVYEGHCSSSFLLLKGEKPVCLIDLGLGVTRTLTQYGYSLPDTVIITHNHTDHAGELPVVIRVEESKGRRLNIAAATPVSERLKHQRMAEHNDLYPAETLANWLSLPPNERSDLTDDLQIQFIEAKHSEKCFGFKLFLKGIDTPLLGYTGDSGFYPSLYQQISQCSVSIFDARPNGNEWHAGIDELEAYQRTSYIIGHGMIGLDSEDERLLQSGQRVTIRVGEPK</sequence>
<dbReference type="EMBL" id="AAOW01000044">
    <property type="protein sequence ID" value="EAR59569.1"/>
    <property type="molecule type" value="Genomic_DNA"/>
</dbReference>
<name>A0A7U8C449_NEPCE</name>
<protein>
    <submittedName>
        <fullName evidence="1">Metallo-beta-lactamase family protein</fullName>
    </submittedName>
</protein>
<dbReference type="AlphaFoldDB" id="A0A7U8C449"/>
<reference evidence="1 2" key="1">
    <citation type="submission" date="2006-02" db="EMBL/GenBank/DDBJ databases">
        <authorList>
            <person name="Pinhassi J."/>
            <person name="Pedros-Alio C."/>
            <person name="Ferriera S."/>
            <person name="Johnson J."/>
            <person name="Kravitz S."/>
            <person name="Halpern A."/>
            <person name="Remington K."/>
            <person name="Beeson K."/>
            <person name="Tran B."/>
            <person name="Rogers Y.-H."/>
            <person name="Friedman R."/>
            <person name="Venter J.C."/>
        </authorList>
    </citation>
    <scope>NUCLEOTIDE SEQUENCE [LARGE SCALE GENOMIC DNA]</scope>
    <source>
        <strain evidence="1 2">MED92</strain>
    </source>
</reference>
<evidence type="ECO:0000313" key="2">
    <source>
        <dbReference type="Proteomes" id="UP000002171"/>
    </source>
</evidence>
<comment type="caution">
    <text evidence="1">The sequence shown here is derived from an EMBL/GenBank/DDBJ whole genome shotgun (WGS) entry which is preliminary data.</text>
</comment>
<proteinExistence type="predicted"/>